<dbReference type="EMBL" id="JBEUOH010000001">
    <property type="protein sequence ID" value="KAL0902806.1"/>
    <property type="molecule type" value="Genomic_DNA"/>
</dbReference>
<proteinExistence type="predicted"/>
<reference evidence="2 3" key="1">
    <citation type="submission" date="2024-06" db="EMBL/GenBank/DDBJ databases">
        <title>A chromosome-level genome assembly of beet webworm, Loxostege sticticalis.</title>
        <authorList>
            <person name="Zhang Y."/>
        </authorList>
    </citation>
    <scope>NUCLEOTIDE SEQUENCE [LARGE SCALE GENOMIC DNA]</scope>
    <source>
        <strain evidence="2">AQ026</strain>
        <tissue evidence="2">Whole body</tissue>
    </source>
</reference>
<name>A0ABR3INZ3_LOXSC</name>
<organism evidence="2 3">
    <name type="scientific">Loxostege sticticalis</name>
    <name type="common">Beet webworm moth</name>
    <dbReference type="NCBI Taxonomy" id="481309"/>
    <lineage>
        <taxon>Eukaryota</taxon>
        <taxon>Metazoa</taxon>
        <taxon>Ecdysozoa</taxon>
        <taxon>Arthropoda</taxon>
        <taxon>Hexapoda</taxon>
        <taxon>Insecta</taxon>
        <taxon>Pterygota</taxon>
        <taxon>Neoptera</taxon>
        <taxon>Endopterygota</taxon>
        <taxon>Lepidoptera</taxon>
        <taxon>Glossata</taxon>
        <taxon>Ditrysia</taxon>
        <taxon>Pyraloidea</taxon>
        <taxon>Crambidae</taxon>
        <taxon>Pyraustinae</taxon>
        <taxon>Loxostege</taxon>
    </lineage>
</organism>
<feature type="compositionally biased region" description="Polar residues" evidence="1">
    <location>
        <begin position="1"/>
        <end position="12"/>
    </location>
</feature>
<sequence>MSVQRSPTSRPITSAHRDEPIAFHNSGGSQPDLRQLQLLEFENQQVTLRNKRKLPDDDFSQKFEDFQNKIMTILTTTAETQNEKLNALPNKKKLQKEVEQITKFNNDTEMKIKAIEDEIQSFKALKTQQTPFNYENIIAEMHERTQRERNVIISGIVEINSKNFEERQCHDKSEVAKVLKPFVANYADPVKSRPIKVCFASPATAKSIFRNKSAITERSKEIKIYSDETPLQKETLKKLRDELKRRTENGENDLTIKFTKGMPKILKSTPNSKN</sequence>
<feature type="region of interest" description="Disordered" evidence="1">
    <location>
        <begin position="1"/>
        <end position="29"/>
    </location>
</feature>
<dbReference type="Proteomes" id="UP001549920">
    <property type="component" value="Unassembled WGS sequence"/>
</dbReference>
<comment type="caution">
    <text evidence="2">The sequence shown here is derived from an EMBL/GenBank/DDBJ whole genome shotgun (WGS) entry which is preliminary data.</text>
</comment>
<accession>A0ABR3INZ3</accession>
<evidence type="ECO:0000313" key="3">
    <source>
        <dbReference type="Proteomes" id="UP001549920"/>
    </source>
</evidence>
<gene>
    <name evidence="2" type="ORF">ABMA27_000596</name>
</gene>
<evidence type="ECO:0000313" key="2">
    <source>
        <dbReference type="EMBL" id="KAL0902806.1"/>
    </source>
</evidence>
<evidence type="ECO:0000256" key="1">
    <source>
        <dbReference type="SAM" id="MobiDB-lite"/>
    </source>
</evidence>
<keyword evidence="3" id="KW-1185">Reference proteome</keyword>
<protein>
    <submittedName>
        <fullName evidence="2">Uncharacterized protein</fullName>
    </submittedName>
</protein>